<gene>
    <name evidence="1" type="ORF">Bca52824_064533</name>
</gene>
<keyword evidence="2" id="KW-1185">Reference proteome</keyword>
<accession>A0A8X7QHQ7</accession>
<organism evidence="1 2">
    <name type="scientific">Brassica carinata</name>
    <name type="common">Ethiopian mustard</name>
    <name type="synonym">Abyssinian cabbage</name>
    <dbReference type="NCBI Taxonomy" id="52824"/>
    <lineage>
        <taxon>Eukaryota</taxon>
        <taxon>Viridiplantae</taxon>
        <taxon>Streptophyta</taxon>
        <taxon>Embryophyta</taxon>
        <taxon>Tracheophyta</taxon>
        <taxon>Spermatophyta</taxon>
        <taxon>Magnoliopsida</taxon>
        <taxon>eudicotyledons</taxon>
        <taxon>Gunneridae</taxon>
        <taxon>Pentapetalae</taxon>
        <taxon>rosids</taxon>
        <taxon>malvids</taxon>
        <taxon>Brassicales</taxon>
        <taxon>Brassicaceae</taxon>
        <taxon>Brassiceae</taxon>
        <taxon>Brassica</taxon>
    </lineage>
</organism>
<dbReference type="EMBL" id="JAAMPC010000013">
    <property type="protein sequence ID" value="KAG2269978.1"/>
    <property type="molecule type" value="Genomic_DNA"/>
</dbReference>
<comment type="caution">
    <text evidence="1">The sequence shown here is derived from an EMBL/GenBank/DDBJ whole genome shotgun (WGS) entry which is preliminary data.</text>
</comment>
<sequence length="258" mass="27976">MRRAYTNKKTGQIDDGLVRDVVDLVQTQVVGEVSQLQTEDDAGGRPTCRFESTKSLNPRFQRRRDVWSVWVIAPVGSSFFAPPPFVDPNSSSSFVNGGCCGSLEPPEIVAASPSSAAFTGALGLAVSSVEVVARAENVESRELFFIQRVLHLLETGYGSRAPHRAVCSSQALDSCCCSKRTHATADLSGAIEAGNKEDFEKYSKRTVKLHGDLEAKSLGAPGTCVAELLEAWILDGVGVEQDGREEMELVQKLEKRDR</sequence>
<name>A0A8X7QHQ7_BRACI</name>
<proteinExistence type="predicted"/>
<reference evidence="1 2" key="1">
    <citation type="submission" date="2020-02" db="EMBL/GenBank/DDBJ databases">
        <authorList>
            <person name="Ma Q."/>
            <person name="Huang Y."/>
            <person name="Song X."/>
            <person name="Pei D."/>
        </authorList>
    </citation>
    <scope>NUCLEOTIDE SEQUENCE [LARGE SCALE GENOMIC DNA]</scope>
    <source>
        <strain evidence="1">Sxm20200214</strain>
        <tissue evidence="1">Leaf</tissue>
    </source>
</reference>
<dbReference type="Proteomes" id="UP000886595">
    <property type="component" value="Unassembled WGS sequence"/>
</dbReference>
<protein>
    <submittedName>
        <fullName evidence="1">Uncharacterized protein</fullName>
    </submittedName>
</protein>
<dbReference type="OrthoDB" id="1932157at2759"/>
<dbReference type="AlphaFoldDB" id="A0A8X7QHQ7"/>
<evidence type="ECO:0000313" key="1">
    <source>
        <dbReference type="EMBL" id="KAG2269978.1"/>
    </source>
</evidence>
<evidence type="ECO:0000313" key="2">
    <source>
        <dbReference type="Proteomes" id="UP000886595"/>
    </source>
</evidence>